<organism evidence="1 2">
    <name type="scientific">Roseospira visakhapatnamensis</name>
    <dbReference type="NCBI Taxonomy" id="390880"/>
    <lineage>
        <taxon>Bacteria</taxon>
        <taxon>Pseudomonadati</taxon>
        <taxon>Pseudomonadota</taxon>
        <taxon>Alphaproteobacteria</taxon>
        <taxon>Rhodospirillales</taxon>
        <taxon>Rhodospirillaceae</taxon>
        <taxon>Roseospira</taxon>
    </lineage>
</organism>
<dbReference type="EMBL" id="JACIGK010000034">
    <property type="protein sequence ID" value="MBB4267802.1"/>
    <property type="molecule type" value="Genomic_DNA"/>
</dbReference>
<proteinExistence type="predicted"/>
<accession>A0A7W6RG39</accession>
<dbReference type="Proteomes" id="UP000554286">
    <property type="component" value="Unassembled WGS sequence"/>
</dbReference>
<name>A0A7W6RG39_9PROT</name>
<sequence length="25" mass="2987">MMRHLVTQYYRHLCDLLDPNAGNPE</sequence>
<evidence type="ECO:0000313" key="2">
    <source>
        <dbReference type="Proteomes" id="UP000554286"/>
    </source>
</evidence>
<comment type="caution">
    <text evidence="1">The sequence shown here is derived from an EMBL/GenBank/DDBJ whole genome shotgun (WGS) entry which is preliminary data.</text>
</comment>
<reference evidence="1 2" key="1">
    <citation type="submission" date="2020-08" db="EMBL/GenBank/DDBJ databases">
        <title>Genome sequencing of Purple Non-Sulfur Bacteria from various extreme environments.</title>
        <authorList>
            <person name="Mayer M."/>
        </authorList>
    </citation>
    <scope>NUCLEOTIDE SEQUENCE [LARGE SCALE GENOMIC DNA]</scope>
    <source>
        <strain evidence="1 2">JA131</strain>
    </source>
</reference>
<gene>
    <name evidence="1" type="ORF">GGD89_003452</name>
</gene>
<protein>
    <submittedName>
        <fullName evidence="1">Uncharacterized protein</fullName>
    </submittedName>
</protein>
<evidence type="ECO:0000313" key="1">
    <source>
        <dbReference type="EMBL" id="MBB4267802.1"/>
    </source>
</evidence>
<dbReference type="AlphaFoldDB" id="A0A7W6RG39"/>
<keyword evidence="2" id="KW-1185">Reference proteome</keyword>